<protein>
    <submittedName>
        <fullName evidence="2">Uncharacterized protein</fullName>
    </submittedName>
</protein>
<evidence type="ECO:0000256" key="1">
    <source>
        <dbReference type="SAM" id="MobiDB-lite"/>
    </source>
</evidence>
<reference evidence="2 3" key="1">
    <citation type="journal article" date="2019" name="Commun. Biol.">
        <title>The bagworm genome reveals a unique fibroin gene that provides high tensile strength.</title>
        <authorList>
            <person name="Kono N."/>
            <person name="Nakamura H."/>
            <person name="Ohtoshi R."/>
            <person name="Tomita M."/>
            <person name="Numata K."/>
            <person name="Arakawa K."/>
        </authorList>
    </citation>
    <scope>NUCLEOTIDE SEQUENCE [LARGE SCALE GENOMIC DNA]</scope>
</reference>
<keyword evidence="3" id="KW-1185">Reference proteome</keyword>
<evidence type="ECO:0000313" key="3">
    <source>
        <dbReference type="Proteomes" id="UP000299102"/>
    </source>
</evidence>
<gene>
    <name evidence="2" type="ORF">EVAR_43752_1</name>
</gene>
<proteinExistence type="predicted"/>
<dbReference type="AlphaFoldDB" id="A0A4C1XKG2"/>
<dbReference type="Proteomes" id="UP000299102">
    <property type="component" value="Unassembled WGS sequence"/>
</dbReference>
<name>A0A4C1XKG2_EUMVA</name>
<organism evidence="2 3">
    <name type="scientific">Eumeta variegata</name>
    <name type="common">Bagworm moth</name>
    <name type="synonym">Eumeta japonica</name>
    <dbReference type="NCBI Taxonomy" id="151549"/>
    <lineage>
        <taxon>Eukaryota</taxon>
        <taxon>Metazoa</taxon>
        <taxon>Ecdysozoa</taxon>
        <taxon>Arthropoda</taxon>
        <taxon>Hexapoda</taxon>
        <taxon>Insecta</taxon>
        <taxon>Pterygota</taxon>
        <taxon>Neoptera</taxon>
        <taxon>Endopterygota</taxon>
        <taxon>Lepidoptera</taxon>
        <taxon>Glossata</taxon>
        <taxon>Ditrysia</taxon>
        <taxon>Tineoidea</taxon>
        <taxon>Psychidae</taxon>
        <taxon>Oiketicinae</taxon>
        <taxon>Eumeta</taxon>
    </lineage>
</organism>
<accession>A0A4C1XKG2</accession>
<comment type="caution">
    <text evidence="2">The sequence shown here is derived from an EMBL/GenBank/DDBJ whole genome shotgun (WGS) entry which is preliminary data.</text>
</comment>
<feature type="region of interest" description="Disordered" evidence="1">
    <location>
        <begin position="111"/>
        <end position="133"/>
    </location>
</feature>
<dbReference type="EMBL" id="BGZK01000856">
    <property type="protein sequence ID" value="GBP63004.1"/>
    <property type="molecule type" value="Genomic_DNA"/>
</dbReference>
<sequence>MRTVVRAWTVRVASAVARWAMLSGCAGKARAEAGAGHSADSWGGRTRRALHATAAAAPHRPYPPRAAARAPSASGAAAVAVAAACSPALATDTARLSIVKNVNATCTRQKVNTPSTDARARGPPPAPPAPTANVPRDLFRTFFKHFPIVFHTSNSVLCTTDAIV</sequence>
<evidence type="ECO:0000313" key="2">
    <source>
        <dbReference type="EMBL" id="GBP63004.1"/>
    </source>
</evidence>